<dbReference type="InterPro" id="IPR037523">
    <property type="entry name" value="VOC_core"/>
</dbReference>
<evidence type="ECO:0000313" key="6">
    <source>
        <dbReference type="Proteomes" id="UP000270757"/>
    </source>
</evidence>
<reference evidence="4 7" key="2">
    <citation type="submission" date="2018-04" db="EMBL/GenBank/DDBJ databases">
        <title>Whole genome sequence comparison of clinical and drinking water Legionella pneumophila isolates.</title>
        <authorList>
            <person name="Garner E."/>
        </authorList>
    </citation>
    <scope>NUCLEOTIDE SEQUENCE [LARGE SCALE GENOMIC DNA]</scope>
    <source>
        <strain evidence="4 7">WH02</strain>
    </source>
</reference>
<reference evidence="2 5" key="1">
    <citation type="submission" date="2018-04" db="EMBL/GenBank/DDBJ databases">
        <title>Whole genome sequence comparison of clinical and drinking water Legionella pneumophila isolates associated with the Flint Water Crisis.</title>
        <authorList>
            <person name="Garner E."/>
            <person name="Brown C."/>
            <person name="Schwake O."/>
            <person name="Coil D."/>
            <person name="Jospin G."/>
            <person name="Eisen J."/>
            <person name="Edwards M."/>
            <person name="Pruden A."/>
        </authorList>
    </citation>
    <scope>NUCLEOTIDE SEQUENCE [LARGE SCALE GENOMIC DNA]</scope>
    <source>
        <strain evidence="2 5">Genessee03</strain>
    </source>
</reference>
<dbReference type="PANTHER" id="PTHR33993:SF14">
    <property type="entry name" value="GB|AAF24581.1"/>
    <property type="match status" value="1"/>
</dbReference>
<evidence type="ECO:0000313" key="4">
    <source>
        <dbReference type="EMBL" id="TID42028.1"/>
    </source>
</evidence>
<dbReference type="Pfam" id="PF00903">
    <property type="entry name" value="Glyoxalase"/>
    <property type="match status" value="1"/>
</dbReference>
<dbReference type="RefSeq" id="WP_108293118.1">
    <property type="nucleotide sequence ID" value="NZ_CAAAIR010000003.1"/>
</dbReference>
<dbReference type="SUPFAM" id="SSF54593">
    <property type="entry name" value="Glyoxalase/Bleomycin resistance protein/Dihydroxybiphenyl dioxygenase"/>
    <property type="match status" value="1"/>
</dbReference>
<dbReference type="Proteomes" id="UP000270757">
    <property type="component" value="Unassembled WGS sequence"/>
</dbReference>
<evidence type="ECO:0000313" key="2">
    <source>
        <dbReference type="EMBL" id="PUT47628.1"/>
    </source>
</evidence>
<evidence type="ECO:0000313" key="7">
    <source>
        <dbReference type="Proteomes" id="UP000306421"/>
    </source>
</evidence>
<reference evidence="3 6" key="3">
    <citation type="submission" date="2018-09" db="EMBL/GenBank/DDBJ databases">
        <title>Draft genome sequences of Legionella taurinensis isolated from water samples.</title>
        <authorList>
            <person name="Chakeri A."/>
            <person name="Allerberger F."/>
            <person name="Kundi M."/>
            <person name="Ruppitsch W."/>
            <person name="Schmid D."/>
        </authorList>
    </citation>
    <scope>NUCLEOTIDE SEQUENCE [LARGE SCALE GENOMIC DNA]</scope>
    <source>
        <strain evidence="3 6">4570-18-6</strain>
    </source>
</reference>
<name>A0A3A5LK34_9GAMM</name>
<dbReference type="Gene3D" id="3.10.180.10">
    <property type="entry name" value="2,3-Dihydroxybiphenyl 1,2-Dioxygenase, domain 1"/>
    <property type="match status" value="1"/>
</dbReference>
<dbReference type="OrthoDB" id="9793039at2"/>
<dbReference type="InterPro" id="IPR052164">
    <property type="entry name" value="Anthracycline_SecMetBiosynth"/>
</dbReference>
<accession>A0A3A5LK34</accession>
<dbReference type="CDD" id="cd07247">
    <property type="entry name" value="SgaA_N_like"/>
    <property type="match status" value="1"/>
</dbReference>
<dbReference type="PANTHER" id="PTHR33993">
    <property type="entry name" value="GLYOXALASE-RELATED"/>
    <property type="match status" value="1"/>
</dbReference>
<dbReference type="GeneID" id="48946286"/>
<comment type="caution">
    <text evidence="3">The sequence shown here is derived from an EMBL/GenBank/DDBJ whole genome shotgun (WGS) entry which is preliminary data.</text>
</comment>
<dbReference type="InterPro" id="IPR004360">
    <property type="entry name" value="Glyas_Fos-R_dOase_dom"/>
</dbReference>
<organism evidence="3 6">
    <name type="scientific">Legionella taurinensis</name>
    <dbReference type="NCBI Taxonomy" id="70611"/>
    <lineage>
        <taxon>Bacteria</taxon>
        <taxon>Pseudomonadati</taxon>
        <taxon>Pseudomonadota</taxon>
        <taxon>Gammaproteobacteria</taxon>
        <taxon>Legionellales</taxon>
        <taxon>Legionellaceae</taxon>
        <taxon>Legionella</taxon>
    </lineage>
</organism>
<dbReference type="AlphaFoldDB" id="A0A3A5LK34"/>
<evidence type="ECO:0000313" key="5">
    <source>
        <dbReference type="Proteomes" id="UP000251035"/>
    </source>
</evidence>
<feature type="domain" description="VOC" evidence="1">
    <location>
        <begin position="8"/>
        <end position="124"/>
    </location>
</feature>
<dbReference type="EMBL" id="QCXM01000006">
    <property type="protein sequence ID" value="PUT47628.1"/>
    <property type="molecule type" value="Genomic_DNA"/>
</dbReference>
<protein>
    <submittedName>
        <fullName evidence="3">VOC family protein</fullName>
    </submittedName>
</protein>
<dbReference type="PROSITE" id="PS51819">
    <property type="entry name" value="VOC"/>
    <property type="match status" value="1"/>
</dbReference>
<proteinExistence type="predicted"/>
<sequence length="127" mass="14438">MNQPQTGEFCWNELAVADKEAAQSFYGQLLGWTFTDHDLGEFTYTMIKNRDQEFGGLWQIPNDRQKEIPPHWMGYILVDDLEKTLAKAEKLGAQVIMPITQAGEMGRFIILRDPAGANIAFWQSGTK</sequence>
<gene>
    <name evidence="3" type="ORF">D6J04_02240</name>
    <name evidence="2" type="ORF">DB745_06950</name>
    <name evidence="4" type="ORF">DIZ81_08540</name>
</gene>
<dbReference type="InterPro" id="IPR029068">
    <property type="entry name" value="Glyas_Bleomycin-R_OHBP_Dase"/>
</dbReference>
<keyword evidence="5" id="KW-1185">Reference proteome</keyword>
<dbReference type="EMBL" id="QZWB01000002">
    <property type="protein sequence ID" value="RJT48576.1"/>
    <property type="molecule type" value="Genomic_DNA"/>
</dbReference>
<evidence type="ECO:0000259" key="1">
    <source>
        <dbReference type="PROSITE" id="PS51819"/>
    </source>
</evidence>
<evidence type="ECO:0000313" key="3">
    <source>
        <dbReference type="EMBL" id="RJT48576.1"/>
    </source>
</evidence>
<dbReference type="Proteomes" id="UP000251035">
    <property type="component" value="Unassembled WGS sequence"/>
</dbReference>
<dbReference type="Proteomes" id="UP000306421">
    <property type="component" value="Unassembled WGS sequence"/>
</dbReference>
<dbReference type="EMBL" id="QFGG01000007">
    <property type="protein sequence ID" value="TID42028.1"/>
    <property type="molecule type" value="Genomic_DNA"/>
</dbReference>